<dbReference type="GO" id="GO:0016787">
    <property type="term" value="F:hydrolase activity"/>
    <property type="evidence" value="ECO:0007669"/>
    <property type="project" value="UniProtKB-KW"/>
</dbReference>
<keyword evidence="3" id="KW-0489">Methyltransferase</keyword>
<dbReference type="InterPro" id="IPR029058">
    <property type="entry name" value="AB_hydrolase_fold"/>
</dbReference>
<dbReference type="SUPFAM" id="SSF53335">
    <property type="entry name" value="S-adenosyl-L-methionine-dependent methyltransferases"/>
    <property type="match status" value="1"/>
</dbReference>
<name>A0AAJ6NBR9_9PAST</name>
<dbReference type="InterPro" id="IPR022744">
    <property type="entry name" value="MeTrfase_dom_put"/>
</dbReference>
<keyword evidence="3" id="KW-0378">Hydrolase</keyword>
<dbReference type="EMBL" id="JASAYT010000001">
    <property type="protein sequence ID" value="MDP8173870.1"/>
    <property type="molecule type" value="Genomic_DNA"/>
</dbReference>
<dbReference type="PANTHER" id="PTHR11614">
    <property type="entry name" value="PHOSPHOLIPASE-RELATED"/>
    <property type="match status" value="1"/>
</dbReference>
<dbReference type="InterPro" id="IPR051044">
    <property type="entry name" value="MAG_DAG_Lipase"/>
</dbReference>
<dbReference type="SUPFAM" id="SSF53474">
    <property type="entry name" value="alpha/beta-Hydrolases"/>
    <property type="match status" value="1"/>
</dbReference>
<evidence type="ECO:0000259" key="1">
    <source>
        <dbReference type="Pfam" id="PF12146"/>
    </source>
</evidence>
<dbReference type="RefSeq" id="WP_306387276.1">
    <property type="nucleotide sequence ID" value="NZ_JASAYT010000001.1"/>
</dbReference>
<protein>
    <submittedName>
        <fullName evidence="3">Bifunctional alpha/beta hydrolase/class I SAM-dependent methyltransferase</fullName>
        <ecNumber evidence="3">2.1.1.-</ecNumber>
        <ecNumber evidence="3">3.-.-.-</ecNumber>
    </submittedName>
</protein>
<proteinExistence type="predicted"/>
<feature type="domain" description="Methyltransferase" evidence="2">
    <location>
        <begin position="295"/>
        <end position="569"/>
    </location>
</feature>
<dbReference type="Pfam" id="PF12146">
    <property type="entry name" value="Hydrolase_4"/>
    <property type="match status" value="1"/>
</dbReference>
<dbReference type="AlphaFoldDB" id="A0AAJ6NBR9"/>
<dbReference type="Proteomes" id="UP001231736">
    <property type="component" value="Unassembled WGS sequence"/>
</dbReference>
<organism evidence="3 4">
    <name type="scientific">Phocoenobacter skyensis</name>
    <dbReference type="NCBI Taxonomy" id="97481"/>
    <lineage>
        <taxon>Bacteria</taxon>
        <taxon>Pseudomonadati</taxon>
        <taxon>Pseudomonadota</taxon>
        <taxon>Gammaproteobacteria</taxon>
        <taxon>Pasteurellales</taxon>
        <taxon>Pasteurellaceae</taxon>
        <taxon>Phocoenobacter</taxon>
    </lineage>
</organism>
<sequence length="570" mass="65714">MSTTMNFYGYNNRELLARKWENTGDYNQKVIIILHRGHEHSQRLDEIANYESFSAYKKYSYDYRGHGAEKGEPCYEFMDLVRDLDLFIKFVKEDAKVELKDIFIIANSVSGVVTSTWLHDYGLNIAGVALVAPAFKIKLYVPFAKQGLALALKVKPKLHIKSYVKSKVLTHDIKEQQKYDNDPLISPDIPASQLVTLLNTAERVVKDASMITVPTLVLSAEKDYVVSNAMQGDFYANLSSKYKKFVQLDNFYHGILYETERDIALKEISDFMAQSFSLKENINYLEKLIDIKEIEKNKVAYGSLCMLDKVRFAIQRFFINQFGHLSNGITIGKKYGFDSGVTLDYIYQNKANGTNFFGKFMDKTYLSAIGWRGIRQRKVNLENMLEYAIENLKQENVKVNILDIAGGPAKYLIQMAKKYEDVDILVRDYQAQNIEKGREYVKEYNLTNISYEQADAFDKKSYENMEFKPNIVVISGVFELFNENDTIQNAIDGVSTILQKGDTLIFTNQPYHPQLSEISNVLMNHQKQKWTMRLRSEYEINKLFENAGFEVQEMLIDNDGIFTVTRAKKV</sequence>
<dbReference type="Gene3D" id="3.40.50.150">
    <property type="entry name" value="Vaccinia Virus protein VP39"/>
    <property type="match status" value="1"/>
</dbReference>
<evidence type="ECO:0000259" key="2">
    <source>
        <dbReference type="Pfam" id="PF12147"/>
    </source>
</evidence>
<accession>A0AAJ6NBR9</accession>
<dbReference type="InterPro" id="IPR022742">
    <property type="entry name" value="Hydrolase_4"/>
</dbReference>
<dbReference type="GO" id="GO:0032259">
    <property type="term" value="P:methylation"/>
    <property type="evidence" value="ECO:0007669"/>
    <property type="project" value="UniProtKB-KW"/>
</dbReference>
<reference evidence="3" key="1">
    <citation type="journal article" date="2023" name="Front. Microbiol.">
        <title>Phylogeography and host specificity of Pasteurellaceae pathogenic to sea-farmed fish in the north-east Atlantic.</title>
        <authorList>
            <person name="Gulla S."/>
            <person name="Colquhoun D.J."/>
            <person name="Olsen A.B."/>
            <person name="Spilsberg B."/>
            <person name="Lagesen K."/>
            <person name="Aakesson C.P."/>
            <person name="Strom S."/>
            <person name="Manji F."/>
            <person name="Birkbeck T.H."/>
            <person name="Nilsen H.K."/>
        </authorList>
    </citation>
    <scope>NUCLEOTIDE SEQUENCE</scope>
    <source>
        <strain evidence="3">98B1</strain>
    </source>
</reference>
<evidence type="ECO:0000313" key="3">
    <source>
        <dbReference type="EMBL" id="MDP8173870.1"/>
    </source>
</evidence>
<dbReference type="EC" id="3.-.-.-" evidence="3"/>
<dbReference type="GO" id="GO:0008168">
    <property type="term" value="F:methyltransferase activity"/>
    <property type="evidence" value="ECO:0007669"/>
    <property type="project" value="UniProtKB-KW"/>
</dbReference>
<keyword evidence="3" id="KW-0808">Transferase</keyword>
<comment type="caution">
    <text evidence="3">The sequence shown here is derived from an EMBL/GenBank/DDBJ whole genome shotgun (WGS) entry which is preliminary data.</text>
</comment>
<feature type="domain" description="Serine aminopeptidase S33" evidence="1">
    <location>
        <begin position="28"/>
        <end position="260"/>
    </location>
</feature>
<dbReference type="EC" id="2.1.1.-" evidence="3"/>
<dbReference type="Pfam" id="PF12147">
    <property type="entry name" value="Methyltransf_20"/>
    <property type="match status" value="1"/>
</dbReference>
<dbReference type="Gene3D" id="3.40.50.1820">
    <property type="entry name" value="alpha/beta hydrolase"/>
    <property type="match status" value="1"/>
</dbReference>
<gene>
    <name evidence="3" type="ORF">QJU97_00115</name>
</gene>
<dbReference type="InterPro" id="IPR029063">
    <property type="entry name" value="SAM-dependent_MTases_sf"/>
</dbReference>
<evidence type="ECO:0000313" key="4">
    <source>
        <dbReference type="Proteomes" id="UP001231736"/>
    </source>
</evidence>